<dbReference type="Pfam" id="PF05383">
    <property type="entry name" value="La"/>
    <property type="match status" value="1"/>
</dbReference>
<dbReference type="PROSITE" id="PS50961">
    <property type="entry name" value="HTH_LA"/>
    <property type="match status" value="1"/>
</dbReference>
<dbReference type="GO" id="GO:0003723">
    <property type="term" value="F:RNA binding"/>
    <property type="evidence" value="ECO:0007669"/>
    <property type="project" value="UniProtKB-UniRule"/>
</dbReference>
<dbReference type="EMBL" id="KE504170">
    <property type="protein sequence ID" value="EPS97977.1"/>
    <property type="molecule type" value="Genomic_DNA"/>
</dbReference>
<keyword evidence="6" id="KW-1185">Reference proteome</keyword>
<dbReference type="SMART" id="SM00715">
    <property type="entry name" value="LA"/>
    <property type="match status" value="1"/>
</dbReference>
<dbReference type="AlphaFoldDB" id="S8DZK6"/>
<evidence type="ECO:0000256" key="3">
    <source>
        <dbReference type="SAM" id="MobiDB-lite"/>
    </source>
</evidence>
<dbReference type="GO" id="GO:0010494">
    <property type="term" value="C:cytoplasmic stress granule"/>
    <property type="evidence" value="ECO:0007669"/>
    <property type="project" value="TreeGrafter"/>
</dbReference>
<feature type="compositionally biased region" description="Basic and acidic residues" evidence="3">
    <location>
        <begin position="409"/>
        <end position="419"/>
    </location>
</feature>
<reference evidence="5 6" key="1">
    <citation type="journal article" date="2012" name="Science">
        <title>The Paleozoic origin of enzymatic lignin decomposition reconstructed from 31 fungal genomes.</title>
        <authorList>
            <person name="Floudas D."/>
            <person name="Binder M."/>
            <person name="Riley R."/>
            <person name="Barry K."/>
            <person name="Blanchette R.A."/>
            <person name="Henrissat B."/>
            <person name="Martinez A.T."/>
            <person name="Otillar R."/>
            <person name="Spatafora J.W."/>
            <person name="Yadav J.S."/>
            <person name="Aerts A."/>
            <person name="Benoit I."/>
            <person name="Boyd A."/>
            <person name="Carlson A."/>
            <person name="Copeland A."/>
            <person name="Coutinho P.M."/>
            <person name="de Vries R.P."/>
            <person name="Ferreira P."/>
            <person name="Findley K."/>
            <person name="Foster B."/>
            <person name="Gaskell J."/>
            <person name="Glotzer D."/>
            <person name="Gorecki P."/>
            <person name="Heitman J."/>
            <person name="Hesse C."/>
            <person name="Hori C."/>
            <person name="Igarashi K."/>
            <person name="Jurgens J.A."/>
            <person name="Kallen N."/>
            <person name="Kersten P."/>
            <person name="Kohler A."/>
            <person name="Kuees U."/>
            <person name="Kumar T.K.A."/>
            <person name="Kuo A."/>
            <person name="LaButti K."/>
            <person name="Larrondo L.F."/>
            <person name="Lindquist E."/>
            <person name="Ling A."/>
            <person name="Lombard V."/>
            <person name="Lucas S."/>
            <person name="Lundell T."/>
            <person name="Martin R."/>
            <person name="McLaughlin D.J."/>
            <person name="Morgenstern I."/>
            <person name="Morin E."/>
            <person name="Murat C."/>
            <person name="Nagy L.G."/>
            <person name="Nolan M."/>
            <person name="Ohm R.A."/>
            <person name="Patyshakuliyeva A."/>
            <person name="Rokas A."/>
            <person name="Ruiz-Duenas F.J."/>
            <person name="Sabat G."/>
            <person name="Salamov A."/>
            <person name="Samejima M."/>
            <person name="Schmutz J."/>
            <person name="Slot J.C."/>
            <person name="St John F."/>
            <person name="Stenlid J."/>
            <person name="Sun H."/>
            <person name="Sun S."/>
            <person name="Syed K."/>
            <person name="Tsang A."/>
            <person name="Wiebenga A."/>
            <person name="Young D."/>
            <person name="Pisabarro A."/>
            <person name="Eastwood D.C."/>
            <person name="Martin F."/>
            <person name="Cullen D."/>
            <person name="Grigoriev I.V."/>
            <person name="Hibbett D.S."/>
        </authorList>
    </citation>
    <scope>NUCLEOTIDE SEQUENCE</scope>
    <source>
        <strain evidence="6">FP-58527</strain>
    </source>
</reference>
<protein>
    <recommendedName>
        <fullName evidence="4">HTH La-type RNA-binding domain-containing protein</fullName>
    </recommendedName>
</protein>
<evidence type="ECO:0000259" key="4">
    <source>
        <dbReference type="PROSITE" id="PS50961"/>
    </source>
</evidence>
<dbReference type="CDD" id="cd07323">
    <property type="entry name" value="LAM"/>
    <property type="match status" value="1"/>
</dbReference>
<feature type="region of interest" description="Disordered" evidence="3">
    <location>
        <begin position="1"/>
        <end position="25"/>
    </location>
</feature>
<dbReference type="InterPro" id="IPR045180">
    <property type="entry name" value="La_dom_prot"/>
</dbReference>
<dbReference type="GO" id="GO:0045727">
    <property type="term" value="P:positive regulation of translation"/>
    <property type="evidence" value="ECO:0007669"/>
    <property type="project" value="TreeGrafter"/>
</dbReference>
<feature type="region of interest" description="Disordered" evidence="3">
    <location>
        <begin position="173"/>
        <end position="250"/>
    </location>
</feature>
<keyword evidence="1 2" id="KW-0694">RNA-binding</keyword>
<dbReference type="Proteomes" id="UP000015241">
    <property type="component" value="Unassembled WGS sequence"/>
</dbReference>
<accession>S8DZK6</accession>
<dbReference type="STRING" id="743788.S8DZK6"/>
<feature type="domain" description="HTH La-type RNA-binding" evidence="4">
    <location>
        <begin position="294"/>
        <end position="385"/>
    </location>
</feature>
<dbReference type="Gene3D" id="1.10.10.10">
    <property type="entry name" value="Winged helix-like DNA-binding domain superfamily/Winged helix DNA-binding domain"/>
    <property type="match status" value="1"/>
</dbReference>
<dbReference type="HOGENOM" id="CLU_622616_0_0_1"/>
<dbReference type="InterPro" id="IPR036390">
    <property type="entry name" value="WH_DNA-bd_sf"/>
</dbReference>
<evidence type="ECO:0000313" key="6">
    <source>
        <dbReference type="Proteomes" id="UP000015241"/>
    </source>
</evidence>
<evidence type="ECO:0000256" key="2">
    <source>
        <dbReference type="PROSITE-ProRule" id="PRU00332"/>
    </source>
</evidence>
<dbReference type="PANTHER" id="PTHR22792:SF132">
    <property type="entry name" value="LA-RELATED PROTEIN 1"/>
    <property type="match status" value="1"/>
</dbReference>
<dbReference type="OrthoDB" id="340227at2759"/>
<feature type="compositionally biased region" description="Polar residues" evidence="3">
    <location>
        <begin position="1"/>
        <end position="14"/>
    </location>
</feature>
<gene>
    <name evidence="5" type="ORF">FOMPIDRAFT_161406</name>
</gene>
<feature type="region of interest" description="Disordered" evidence="3">
    <location>
        <begin position="391"/>
        <end position="430"/>
    </location>
</feature>
<feature type="compositionally biased region" description="Acidic residues" evidence="3">
    <location>
        <begin position="420"/>
        <end position="429"/>
    </location>
</feature>
<dbReference type="InterPro" id="IPR006630">
    <property type="entry name" value="La_HTH"/>
</dbReference>
<proteinExistence type="predicted"/>
<dbReference type="eggNOG" id="KOG2590">
    <property type="taxonomic scope" value="Eukaryota"/>
</dbReference>
<dbReference type="GO" id="GO:0005829">
    <property type="term" value="C:cytosol"/>
    <property type="evidence" value="ECO:0007669"/>
    <property type="project" value="TreeGrafter"/>
</dbReference>
<dbReference type="InterPro" id="IPR036388">
    <property type="entry name" value="WH-like_DNA-bd_sf"/>
</dbReference>
<evidence type="ECO:0000256" key="1">
    <source>
        <dbReference type="ARBA" id="ARBA00022884"/>
    </source>
</evidence>
<dbReference type="PANTHER" id="PTHR22792">
    <property type="entry name" value="LUPUS LA PROTEIN-RELATED"/>
    <property type="match status" value="1"/>
</dbReference>
<name>S8DZK6_FOMSC</name>
<evidence type="ECO:0000313" key="5">
    <source>
        <dbReference type="EMBL" id="EPS97977.1"/>
    </source>
</evidence>
<sequence>MSGQSDQPSGSGEETSLGERDSVEELEASVKVIDLTRPGETKWEFGTTKQTGAEVIVEVSPRVAQANGAELPQPGPALGVTGMDPVPPPYAHASTHAAPPPLPPIMATTNGLGSADSPSYVGSSALPPLSAYDTQPDDLSVKDFGYGFGRQGHAPHSAGGERRDWQEREYYNRPRQGSFGGGYGYERGGHERGGYSGRRARGRGYEGRGGYHARTHSRGSGPYHTPQPRQPPFVIQQPPPLQTDLNGYYQSPPSGTTYYAPAYDPYAAGYPAPAYPPLNFPAGAPLPQPVTQPSFPLDSLRYYLLGQLEYYLSPENMIRDLHLRRQMDSRGWIPIALLASFKRVQQLTADPHLVKDVLTLSKQVEVRDDYVRMLQWAQFLLPIAPQSVVEDVDPQDGGAPGEASAEPTLVHEDGAVTEHDEGEEEEEDVVFVLERPSVEA</sequence>
<dbReference type="InParanoid" id="S8DZK6"/>
<dbReference type="SUPFAM" id="SSF46785">
    <property type="entry name" value="Winged helix' DNA-binding domain"/>
    <property type="match status" value="1"/>
</dbReference>
<organism evidence="5 6">
    <name type="scientific">Fomitopsis schrenkii</name>
    <name type="common">Brown rot fungus</name>
    <dbReference type="NCBI Taxonomy" id="2126942"/>
    <lineage>
        <taxon>Eukaryota</taxon>
        <taxon>Fungi</taxon>
        <taxon>Dikarya</taxon>
        <taxon>Basidiomycota</taxon>
        <taxon>Agaricomycotina</taxon>
        <taxon>Agaricomycetes</taxon>
        <taxon>Polyporales</taxon>
        <taxon>Fomitopsis</taxon>
    </lineage>
</organism>